<evidence type="ECO:0008006" key="4">
    <source>
        <dbReference type="Google" id="ProtNLM"/>
    </source>
</evidence>
<proteinExistence type="predicted"/>
<keyword evidence="3" id="KW-1185">Reference proteome</keyword>
<feature type="transmembrane region" description="Helical" evidence="1">
    <location>
        <begin position="6"/>
        <end position="28"/>
    </location>
</feature>
<evidence type="ECO:0000256" key="1">
    <source>
        <dbReference type="SAM" id="Phobius"/>
    </source>
</evidence>
<dbReference type="EMBL" id="JBHSNY010000007">
    <property type="protein sequence ID" value="MFC5636413.1"/>
    <property type="molecule type" value="Genomic_DNA"/>
</dbReference>
<accession>A0ABW0UTQ4</accession>
<reference evidence="3" key="1">
    <citation type="journal article" date="2019" name="Int. J. Syst. Evol. Microbiol.">
        <title>The Global Catalogue of Microorganisms (GCM) 10K type strain sequencing project: providing services to taxonomists for standard genome sequencing and annotation.</title>
        <authorList>
            <consortium name="The Broad Institute Genomics Platform"/>
            <consortium name="The Broad Institute Genome Sequencing Center for Infectious Disease"/>
            <person name="Wu L."/>
            <person name="Ma J."/>
        </authorList>
    </citation>
    <scope>NUCLEOTIDE SEQUENCE [LARGE SCALE GENOMIC DNA]</scope>
    <source>
        <strain evidence="3">CGMCC 4.7248</strain>
    </source>
</reference>
<evidence type="ECO:0000313" key="2">
    <source>
        <dbReference type="EMBL" id="MFC5636413.1"/>
    </source>
</evidence>
<keyword evidence="1" id="KW-0472">Membrane</keyword>
<keyword evidence="1" id="KW-1133">Transmembrane helix</keyword>
<name>A0ABW0UTQ4_9ACTN</name>
<organism evidence="2 3">
    <name type="scientific">Streptomyces bullii</name>
    <dbReference type="NCBI Taxonomy" id="349910"/>
    <lineage>
        <taxon>Bacteria</taxon>
        <taxon>Bacillati</taxon>
        <taxon>Actinomycetota</taxon>
        <taxon>Actinomycetes</taxon>
        <taxon>Kitasatosporales</taxon>
        <taxon>Streptomycetaceae</taxon>
        <taxon>Streptomyces</taxon>
    </lineage>
</organism>
<dbReference type="RefSeq" id="WP_381024214.1">
    <property type="nucleotide sequence ID" value="NZ_JBHSNY010000007.1"/>
</dbReference>
<protein>
    <recommendedName>
        <fullName evidence="4">TIGR04222 domain-containing protein</fullName>
    </recommendedName>
</protein>
<keyword evidence="1" id="KW-0812">Transmembrane</keyword>
<comment type="caution">
    <text evidence="2">The sequence shown here is derived from an EMBL/GenBank/DDBJ whole genome shotgun (WGS) entry which is preliminary data.</text>
</comment>
<sequence>MSEHDSILQLTGVVLLALATGAWTVGLIRVLRRGRAEASWPATDRLPGLPRQQGAGPGVEAVELTPAERAAFTGLVRRFGEGH</sequence>
<evidence type="ECO:0000313" key="3">
    <source>
        <dbReference type="Proteomes" id="UP001596154"/>
    </source>
</evidence>
<dbReference type="Proteomes" id="UP001596154">
    <property type="component" value="Unassembled WGS sequence"/>
</dbReference>
<gene>
    <name evidence="2" type="ORF">ACFPZJ_21950</name>
</gene>